<accession>A0A9N8HIY6</accession>
<sequence length="95" mass="10508">MNSAFRSAARMTLANQRRMMSSKTPEVSTTFLAMRKQPGHFSKNWLSDPSTYPLLACMGAAVGLVGGVSAYFLTCCNDVQINTTKRRSIIRTWGN</sequence>
<evidence type="ECO:0000313" key="2">
    <source>
        <dbReference type="Proteomes" id="UP001153069"/>
    </source>
</evidence>
<dbReference type="InterPro" id="IPR010530">
    <property type="entry name" value="B12D"/>
</dbReference>
<reference evidence="1" key="1">
    <citation type="submission" date="2020-06" db="EMBL/GenBank/DDBJ databases">
        <authorList>
            <consortium name="Plant Systems Biology data submission"/>
        </authorList>
    </citation>
    <scope>NUCLEOTIDE SEQUENCE</scope>
    <source>
        <strain evidence="1">D6</strain>
    </source>
</reference>
<comment type="caution">
    <text evidence="1">The sequence shown here is derived from an EMBL/GenBank/DDBJ whole genome shotgun (WGS) entry which is preliminary data.</text>
</comment>
<keyword evidence="2" id="KW-1185">Reference proteome</keyword>
<evidence type="ECO:0000313" key="1">
    <source>
        <dbReference type="EMBL" id="CAB9515636.1"/>
    </source>
</evidence>
<gene>
    <name evidence="1" type="ORF">SEMRO_729_G193830.1</name>
</gene>
<proteinExistence type="predicted"/>
<organism evidence="1 2">
    <name type="scientific">Seminavis robusta</name>
    <dbReference type="NCBI Taxonomy" id="568900"/>
    <lineage>
        <taxon>Eukaryota</taxon>
        <taxon>Sar</taxon>
        <taxon>Stramenopiles</taxon>
        <taxon>Ochrophyta</taxon>
        <taxon>Bacillariophyta</taxon>
        <taxon>Bacillariophyceae</taxon>
        <taxon>Bacillariophycidae</taxon>
        <taxon>Naviculales</taxon>
        <taxon>Naviculaceae</taxon>
        <taxon>Seminavis</taxon>
    </lineage>
</organism>
<protein>
    <submittedName>
        <fullName evidence="1">Uncharacterized protein</fullName>
    </submittedName>
</protein>
<dbReference type="Proteomes" id="UP001153069">
    <property type="component" value="Unassembled WGS sequence"/>
</dbReference>
<dbReference type="AlphaFoldDB" id="A0A9N8HIY6"/>
<dbReference type="Pfam" id="PF06522">
    <property type="entry name" value="B12D"/>
    <property type="match status" value="1"/>
</dbReference>
<dbReference type="EMBL" id="CAICTM010000728">
    <property type="protein sequence ID" value="CAB9515636.1"/>
    <property type="molecule type" value="Genomic_DNA"/>
</dbReference>
<name>A0A9N8HIY6_9STRA</name>